<evidence type="ECO:0000313" key="4">
    <source>
        <dbReference type="EMBL" id="MDR7087264.1"/>
    </source>
</evidence>
<comment type="caution">
    <text evidence="4">The sequence shown here is derived from an EMBL/GenBank/DDBJ whole genome shotgun (WGS) entry which is preliminary data.</text>
</comment>
<dbReference type="Pfam" id="PF02591">
    <property type="entry name" value="Zn_ribbon_9"/>
    <property type="match status" value="1"/>
</dbReference>
<keyword evidence="5" id="KW-1185">Reference proteome</keyword>
<dbReference type="InterPro" id="IPR052376">
    <property type="entry name" value="Oxidative_Scav/Glycosyltrans"/>
</dbReference>
<evidence type="ECO:0000259" key="2">
    <source>
        <dbReference type="Pfam" id="PF02591"/>
    </source>
</evidence>
<dbReference type="InterPro" id="IPR003743">
    <property type="entry name" value="Zf-RING_7"/>
</dbReference>
<dbReference type="EMBL" id="JAVDWH010000001">
    <property type="protein sequence ID" value="MDR7087264.1"/>
    <property type="molecule type" value="Genomic_DNA"/>
</dbReference>
<name>A0ABU1UQ08_9ACTN</name>
<sequence length="247" mass="27008">MKADPTAQAALLDLQATDSTLAQLQHRRKSLPEHTKIAELQARVTQLDGTRIEAATAVDDLTRDQRKADAEVELVKTRRARDEERLASGAISNPKDLASLQHELTALERRITTLEDEELEVMEALEEAQSALDAFQIELSNVQAELDQTIAARDAAVAVLDEQIADAESERAVSAQSVPDDLTNLYDKVRAQYGGLGAAALRAKKCEGCRLEINSADLRELAALPEDEVLRCPECSRILVRTAESGL</sequence>
<feature type="coiled-coil region" evidence="1">
    <location>
        <begin position="97"/>
        <end position="152"/>
    </location>
</feature>
<gene>
    <name evidence="4" type="ORF">J2X11_002103</name>
</gene>
<protein>
    <submittedName>
        <fullName evidence="4">Nucleic acid-binding Zn-ribbon protein</fullName>
    </submittedName>
</protein>
<accession>A0ABU1UQ08</accession>
<evidence type="ECO:0000313" key="5">
    <source>
        <dbReference type="Proteomes" id="UP001257739"/>
    </source>
</evidence>
<organism evidence="4 5">
    <name type="scientific">Aeromicrobium panaciterrae</name>
    <dbReference type="NCBI Taxonomy" id="363861"/>
    <lineage>
        <taxon>Bacteria</taxon>
        <taxon>Bacillati</taxon>
        <taxon>Actinomycetota</taxon>
        <taxon>Actinomycetes</taxon>
        <taxon>Propionibacteriales</taxon>
        <taxon>Nocardioidaceae</taxon>
        <taxon>Aeromicrobium</taxon>
    </lineage>
</organism>
<dbReference type="PANTHER" id="PTHR39082">
    <property type="entry name" value="PHOSPHOLIPASE C-BETA-2-RELATED"/>
    <property type="match status" value="1"/>
</dbReference>
<dbReference type="InterPro" id="IPR056003">
    <property type="entry name" value="CT398_CC_hairpin"/>
</dbReference>
<evidence type="ECO:0000256" key="1">
    <source>
        <dbReference type="SAM" id="Coils"/>
    </source>
</evidence>
<proteinExistence type="predicted"/>
<dbReference type="RefSeq" id="WP_309970571.1">
    <property type="nucleotide sequence ID" value="NZ_JAVDWH010000001.1"/>
</dbReference>
<dbReference type="Proteomes" id="UP001257739">
    <property type="component" value="Unassembled WGS sequence"/>
</dbReference>
<dbReference type="Pfam" id="PF24481">
    <property type="entry name" value="CT398_CC"/>
    <property type="match status" value="1"/>
</dbReference>
<evidence type="ECO:0000259" key="3">
    <source>
        <dbReference type="Pfam" id="PF24481"/>
    </source>
</evidence>
<dbReference type="Gene3D" id="1.10.287.1490">
    <property type="match status" value="1"/>
</dbReference>
<reference evidence="4 5" key="1">
    <citation type="submission" date="2023-07" db="EMBL/GenBank/DDBJ databases">
        <title>Sorghum-associated microbial communities from plants grown in Nebraska, USA.</title>
        <authorList>
            <person name="Schachtman D."/>
        </authorList>
    </citation>
    <scope>NUCLEOTIDE SEQUENCE [LARGE SCALE GENOMIC DNA]</scope>
    <source>
        <strain evidence="4 5">BE248</strain>
    </source>
</reference>
<keyword evidence="1" id="KW-0175">Coiled coil</keyword>
<dbReference type="PANTHER" id="PTHR39082:SF1">
    <property type="entry name" value="SCAVENGER RECEPTOR CLASS A MEMBER 3"/>
    <property type="match status" value="1"/>
</dbReference>
<feature type="domain" description="C4-type zinc ribbon" evidence="2">
    <location>
        <begin position="205"/>
        <end position="239"/>
    </location>
</feature>
<feature type="domain" description="CT398-like coiled coil hairpin" evidence="3">
    <location>
        <begin position="14"/>
        <end position="194"/>
    </location>
</feature>